<keyword evidence="1" id="KW-1133">Transmembrane helix</keyword>
<dbReference type="STRING" id="1123397.SAMN05660831_01716"/>
<evidence type="ECO:0000313" key="4">
    <source>
        <dbReference type="Proteomes" id="UP000198611"/>
    </source>
</evidence>
<evidence type="ECO:0000256" key="1">
    <source>
        <dbReference type="SAM" id="Phobius"/>
    </source>
</evidence>
<dbReference type="PANTHER" id="PTHR42208">
    <property type="entry name" value="HEAVY METAL TRANSPORTER-RELATED"/>
    <property type="match status" value="1"/>
</dbReference>
<dbReference type="RefSeq" id="WP_093428420.1">
    <property type="nucleotide sequence ID" value="NZ_FOMJ01000005.1"/>
</dbReference>
<accession>A0A1I1SJY3</accession>
<evidence type="ECO:0000313" key="3">
    <source>
        <dbReference type="EMBL" id="SFD46789.1"/>
    </source>
</evidence>
<name>A0A1I1SJY3_9GAMM</name>
<dbReference type="InterPro" id="IPR039447">
    <property type="entry name" value="UreH-like_TM_dom"/>
</dbReference>
<dbReference type="PANTHER" id="PTHR42208:SF1">
    <property type="entry name" value="HEAVY METAL TRANSPORTER"/>
    <property type="match status" value="1"/>
</dbReference>
<feature type="transmembrane region" description="Helical" evidence="1">
    <location>
        <begin position="141"/>
        <end position="167"/>
    </location>
</feature>
<dbReference type="AlphaFoldDB" id="A0A1I1SJY3"/>
<protein>
    <recommendedName>
        <fullName evidence="2">Urease accessory protein UreH-like transmembrane domain-containing protein</fullName>
    </recommendedName>
</protein>
<organism evidence="3 4">
    <name type="scientific">Thiohalospira halophila DSM 15071</name>
    <dbReference type="NCBI Taxonomy" id="1123397"/>
    <lineage>
        <taxon>Bacteria</taxon>
        <taxon>Pseudomonadati</taxon>
        <taxon>Pseudomonadota</taxon>
        <taxon>Gammaproteobacteria</taxon>
        <taxon>Thiohalospirales</taxon>
        <taxon>Thiohalospiraceae</taxon>
        <taxon>Thiohalospira</taxon>
    </lineage>
</organism>
<feature type="domain" description="Urease accessory protein UreH-like transmembrane" evidence="2">
    <location>
        <begin position="9"/>
        <end position="220"/>
    </location>
</feature>
<feature type="transmembrane region" description="Helical" evidence="1">
    <location>
        <begin position="209"/>
        <end position="228"/>
    </location>
</feature>
<dbReference type="EMBL" id="FOMJ01000005">
    <property type="protein sequence ID" value="SFD46789.1"/>
    <property type="molecule type" value="Genomic_DNA"/>
</dbReference>
<keyword evidence="1" id="KW-0812">Transmembrane</keyword>
<feature type="transmembrane region" description="Helical" evidence="1">
    <location>
        <begin position="56"/>
        <end position="81"/>
    </location>
</feature>
<dbReference type="Proteomes" id="UP000198611">
    <property type="component" value="Unassembled WGS sequence"/>
</dbReference>
<gene>
    <name evidence="3" type="ORF">SAMN05660831_01716</name>
</gene>
<feature type="transmembrane region" description="Helical" evidence="1">
    <location>
        <begin position="87"/>
        <end position="108"/>
    </location>
</feature>
<sequence length="234" mass="24274">MAQEASYLAAFLVGLMGGVHCVGMCGGIVGALTLGLPESIRNRVGAMMPYLIAYNVGRITSYAVAGALMGGVGLIAANAAALREAQLVLQVVAGLFMVALGLYLGGWWQGLAQLERAGGVLWRRIEPLGRRLMPVKTPWQALGLGLIWGWLPCGLVYSVLVWAIAAGGMVEGALLMASFGLGTLPMLLGMGVFAATLATQVRRPLWRNLAGGLVVLFGIWTVGVAVMAPPAGTG</sequence>
<feature type="transmembrane region" description="Helical" evidence="1">
    <location>
        <begin position="173"/>
        <end position="197"/>
    </location>
</feature>
<reference evidence="3 4" key="1">
    <citation type="submission" date="2016-10" db="EMBL/GenBank/DDBJ databases">
        <authorList>
            <person name="de Groot N.N."/>
        </authorList>
    </citation>
    <scope>NUCLEOTIDE SEQUENCE [LARGE SCALE GENOMIC DNA]</scope>
    <source>
        <strain evidence="3 4">HL3</strain>
    </source>
</reference>
<proteinExistence type="predicted"/>
<dbReference type="Pfam" id="PF13386">
    <property type="entry name" value="DsbD_2"/>
    <property type="match status" value="1"/>
</dbReference>
<dbReference type="OrthoDB" id="9798690at2"/>
<feature type="transmembrane region" description="Helical" evidence="1">
    <location>
        <begin position="6"/>
        <end position="36"/>
    </location>
</feature>
<keyword evidence="1" id="KW-0472">Membrane</keyword>
<keyword evidence="4" id="KW-1185">Reference proteome</keyword>
<evidence type="ECO:0000259" key="2">
    <source>
        <dbReference type="Pfam" id="PF13386"/>
    </source>
</evidence>